<sequence>MPDRPIRLVPTLRWVCQDDALTLLRDTKAVRVKGDRETLTLIASALERGTTRDELTLHAPADVIDAFLARLDAENWLSSELSTPEAPGMPWERQLGYLTLFGTEAGRMQERLRAARVGILGVGGIGGLVAQHLVGAGAGALWLIDDDVVATHNLNRQYLFSRKDLGRPKVEAAVDALTAQSEHTGYHPIRLAVRSAEDLSVLPDDLDLLVCAADVPTDIALICWRWAGPAGVALVSGAVGLGSGYWGPLVVPGRGGCLDCFDHAKRARMSPLEHELRRALTDPTPYSFGPSNSVIAAMLAHDVCQYLASGDCASLNRRAILRFGEGLSFFDPSPESRCPAHEND</sequence>
<dbReference type="eggNOG" id="COG0476">
    <property type="taxonomic scope" value="Bacteria"/>
</dbReference>
<dbReference type="GO" id="GO:0008641">
    <property type="term" value="F:ubiquitin-like modifier activating enzyme activity"/>
    <property type="evidence" value="ECO:0007669"/>
    <property type="project" value="InterPro"/>
</dbReference>
<dbReference type="GO" id="GO:0032446">
    <property type="term" value="P:protein modification by small protein conjugation"/>
    <property type="evidence" value="ECO:0007669"/>
    <property type="project" value="TreeGrafter"/>
</dbReference>
<dbReference type="InterPro" id="IPR045886">
    <property type="entry name" value="ThiF/MoeB/HesA"/>
</dbReference>
<dbReference type="AlphaFoldDB" id="A0A1G9TZC5"/>
<dbReference type="PANTHER" id="PTHR10953:SF102">
    <property type="entry name" value="ADENYLYLTRANSFERASE AND SULFURTRANSFERASE MOCS3"/>
    <property type="match status" value="1"/>
</dbReference>
<evidence type="ECO:0000259" key="1">
    <source>
        <dbReference type="Pfam" id="PF00899"/>
    </source>
</evidence>
<dbReference type="RefSeq" id="WP_030432854.1">
    <property type="nucleotide sequence ID" value="NZ_JOEF01000033.1"/>
</dbReference>
<dbReference type="Proteomes" id="UP000183376">
    <property type="component" value="Chromosome I"/>
</dbReference>
<dbReference type="InterPro" id="IPR000594">
    <property type="entry name" value="ThiF_NAD_FAD-bd"/>
</dbReference>
<accession>A0A1G9TZC5</accession>
<evidence type="ECO:0000313" key="2">
    <source>
        <dbReference type="EMBL" id="SDM53140.1"/>
    </source>
</evidence>
<dbReference type="GO" id="GO:0005737">
    <property type="term" value="C:cytoplasm"/>
    <property type="evidence" value="ECO:0007669"/>
    <property type="project" value="TreeGrafter"/>
</dbReference>
<name>A0A1G9TZC5_ALLAB</name>
<dbReference type="GO" id="GO:0016779">
    <property type="term" value="F:nucleotidyltransferase activity"/>
    <property type="evidence" value="ECO:0007669"/>
    <property type="project" value="TreeGrafter"/>
</dbReference>
<dbReference type="InterPro" id="IPR035985">
    <property type="entry name" value="Ubiquitin-activating_enz"/>
</dbReference>
<dbReference type="PANTHER" id="PTHR10953">
    <property type="entry name" value="UBIQUITIN-ACTIVATING ENZYME E1"/>
    <property type="match status" value="1"/>
</dbReference>
<keyword evidence="3" id="KW-1185">Reference proteome</keyword>
<organism evidence="2 3">
    <name type="scientific">Allokutzneria albata</name>
    <name type="common">Kibdelosporangium albatum</name>
    <dbReference type="NCBI Taxonomy" id="211114"/>
    <lineage>
        <taxon>Bacteria</taxon>
        <taxon>Bacillati</taxon>
        <taxon>Actinomycetota</taxon>
        <taxon>Actinomycetes</taxon>
        <taxon>Pseudonocardiales</taxon>
        <taxon>Pseudonocardiaceae</taxon>
        <taxon>Allokutzneria</taxon>
    </lineage>
</organism>
<dbReference type="Pfam" id="PF00899">
    <property type="entry name" value="ThiF"/>
    <property type="match status" value="1"/>
</dbReference>
<dbReference type="Gene3D" id="3.40.50.720">
    <property type="entry name" value="NAD(P)-binding Rossmann-like Domain"/>
    <property type="match status" value="1"/>
</dbReference>
<protein>
    <submittedName>
        <fullName evidence="2">ThiF family protein</fullName>
    </submittedName>
</protein>
<reference evidence="2 3" key="1">
    <citation type="submission" date="2016-10" db="EMBL/GenBank/DDBJ databases">
        <authorList>
            <person name="de Groot N.N."/>
        </authorList>
    </citation>
    <scope>NUCLEOTIDE SEQUENCE [LARGE SCALE GENOMIC DNA]</scope>
    <source>
        <strain evidence="2 3">DSM 44149</strain>
    </source>
</reference>
<dbReference type="EMBL" id="LT629701">
    <property type="protein sequence ID" value="SDM53140.1"/>
    <property type="molecule type" value="Genomic_DNA"/>
</dbReference>
<gene>
    <name evidence="2" type="ORF">SAMN04489726_2088</name>
</gene>
<dbReference type="GO" id="GO:0004792">
    <property type="term" value="F:thiosulfate-cyanide sulfurtransferase activity"/>
    <property type="evidence" value="ECO:0007669"/>
    <property type="project" value="TreeGrafter"/>
</dbReference>
<dbReference type="STRING" id="211114.SAMN04489726_2088"/>
<proteinExistence type="predicted"/>
<evidence type="ECO:0000313" key="3">
    <source>
        <dbReference type="Proteomes" id="UP000183376"/>
    </source>
</evidence>
<dbReference type="OrthoDB" id="9804286at2"/>
<feature type="domain" description="THIF-type NAD/FAD binding fold" evidence="1">
    <location>
        <begin position="93"/>
        <end position="310"/>
    </location>
</feature>
<dbReference type="SUPFAM" id="SSF69572">
    <property type="entry name" value="Activating enzymes of the ubiquitin-like proteins"/>
    <property type="match status" value="1"/>
</dbReference>